<dbReference type="Proteomes" id="UP000308199">
    <property type="component" value="Unassembled WGS sequence"/>
</dbReference>
<reference evidence="1 2" key="1">
    <citation type="submission" date="2019-02" db="EMBL/GenBank/DDBJ databases">
        <title>Genome sequencing of the rare red list fungi Phellinidium pouzarii.</title>
        <authorList>
            <person name="Buettner E."/>
            <person name="Kellner H."/>
        </authorList>
    </citation>
    <scope>NUCLEOTIDE SEQUENCE [LARGE SCALE GENOMIC DNA]</scope>
    <source>
        <strain evidence="1 2">DSM 108285</strain>
    </source>
</reference>
<gene>
    <name evidence="1" type="ORF">EW145_g6833</name>
</gene>
<accession>A0A4S4KTD9</accession>
<keyword evidence="2" id="KW-1185">Reference proteome</keyword>
<organism evidence="1 2">
    <name type="scientific">Phellinidium pouzarii</name>
    <dbReference type="NCBI Taxonomy" id="167371"/>
    <lineage>
        <taxon>Eukaryota</taxon>
        <taxon>Fungi</taxon>
        <taxon>Dikarya</taxon>
        <taxon>Basidiomycota</taxon>
        <taxon>Agaricomycotina</taxon>
        <taxon>Agaricomycetes</taxon>
        <taxon>Hymenochaetales</taxon>
        <taxon>Hymenochaetaceae</taxon>
        <taxon>Phellinidium</taxon>
    </lineage>
</organism>
<protein>
    <submittedName>
        <fullName evidence="1">Uncharacterized protein</fullName>
    </submittedName>
</protein>
<dbReference type="AlphaFoldDB" id="A0A4S4KTD9"/>
<proteinExistence type="predicted"/>
<evidence type="ECO:0000313" key="1">
    <source>
        <dbReference type="EMBL" id="THH01935.1"/>
    </source>
</evidence>
<comment type="caution">
    <text evidence="1">The sequence shown here is derived from an EMBL/GenBank/DDBJ whole genome shotgun (WGS) entry which is preliminary data.</text>
</comment>
<sequence length="138" mass="15564">MKIETQITQSGRERILYKQNVPVNNWIRADSMCNTFSLIEHELTCIIDLASVCVIIDTEKFNAGKIIPLLPEAMDVFLVHKATWTWMTSKGFDCSEENPEHTIDVCGICEDTGVKSAYEPVPAFDNHTKLPCMSEVIV</sequence>
<evidence type="ECO:0000313" key="2">
    <source>
        <dbReference type="Proteomes" id="UP000308199"/>
    </source>
</evidence>
<name>A0A4S4KTD9_9AGAM</name>
<dbReference type="EMBL" id="SGPK01000568">
    <property type="protein sequence ID" value="THH01935.1"/>
    <property type="molecule type" value="Genomic_DNA"/>
</dbReference>